<dbReference type="Proteomes" id="UP000078292">
    <property type="component" value="Unassembled WGS sequence"/>
</dbReference>
<evidence type="ECO:0000313" key="1">
    <source>
        <dbReference type="EMBL" id="OAV62815.1"/>
    </source>
</evidence>
<accession>A0A1B7M2M7</accession>
<proteinExistence type="predicted"/>
<sequence length="105" mass="11588">MSTLDQAIATPSIEELEEMLGDLSERQEDRRITVLINFPKRYGPGRTVELTYGCDFDVSIGNAVDCPPTPYQDSWTVGMVVALNANGWRGRVKYVQPVGTHTGGQ</sequence>
<evidence type="ECO:0000313" key="2">
    <source>
        <dbReference type="Proteomes" id="UP000078292"/>
    </source>
</evidence>
<reference evidence="1 2" key="1">
    <citation type="submission" date="2016-04" db="EMBL/GenBank/DDBJ databases">
        <title>First whole genome shotgun sequence of the bacterium Enteractinococcus sp. strain UASWS1574.</title>
        <authorList>
            <person name="Crovadore J."/>
            <person name="Chablais R."/>
            <person name="Lefort F."/>
        </authorList>
    </citation>
    <scope>NUCLEOTIDE SEQUENCE [LARGE SCALE GENOMIC DNA]</scope>
    <source>
        <strain evidence="1 2">UASWS1574</strain>
    </source>
</reference>
<organism evidence="1 2">
    <name type="scientific">Enteractinococcus helveticum</name>
    <dbReference type="NCBI Taxonomy" id="1837282"/>
    <lineage>
        <taxon>Bacteria</taxon>
        <taxon>Bacillati</taxon>
        <taxon>Actinomycetota</taxon>
        <taxon>Actinomycetes</taxon>
        <taxon>Micrococcales</taxon>
        <taxon>Micrococcaceae</taxon>
    </lineage>
</organism>
<dbReference type="STRING" id="1837282.A6F49_04730"/>
<dbReference type="EMBL" id="LXEY01000008">
    <property type="protein sequence ID" value="OAV62815.1"/>
    <property type="molecule type" value="Genomic_DNA"/>
</dbReference>
<protein>
    <submittedName>
        <fullName evidence="1">Uncharacterized protein</fullName>
    </submittedName>
</protein>
<gene>
    <name evidence="1" type="ORF">A6F49_04730</name>
</gene>
<dbReference type="AlphaFoldDB" id="A0A1B7M2M7"/>
<comment type="caution">
    <text evidence="1">The sequence shown here is derived from an EMBL/GenBank/DDBJ whole genome shotgun (WGS) entry which is preliminary data.</text>
</comment>
<name>A0A1B7M2M7_9MICC</name>
<dbReference type="RefSeq" id="WP_043055550.1">
    <property type="nucleotide sequence ID" value="NZ_LXEY01000008.1"/>
</dbReference>
<keyword evidence="2" id="KW-1185">Reference proteome</keyword>